<evidence type="ECO:0000313" key="3">
    <source>
        <dbReference type="Proteomes" id="UP000295293"/>
    </source>
</evidence>
<feature type="region of interest" description="Disordered" evidence="1">
    <location>
        <begin position="1"/>
        <end position="23"/>
    </location>
</feature>
<name>A0A4R6YKS4_9GAMM</name>
<dbReference type="Proteomes" id="UP000295293">
    <property type="component" value="Unassembled WGS sequence"/>
</dbReference>
<protein>
    <submittedName>
        <fullName evidence="2">Uncharacterized protein</fullName>
    </submittedName>
</protein>
<proteinExistence type="predicted"/>
<comment type="caution">
    <text evidence="2">The sequence shown here is derived from an EMBL/GenBank/DDBJ whole genome shotgun (WGS) entry which is preliminary data.</text>
</comment>
<sequence length="47" mass="5031">MLTPARRSNTIERRSRNSATNAGQVGPVSAVFFTLTGSDAIFAEGFQ</sequence>
<accession>A0A4R6YKS4</accession>
<dbReference type="EMBL" id="SNZH01000024">
    <property type="protein sequence ID" value="TDR37741.1"/>
    <property type="molecule type" value="Genomic_DNA"/>
</dbReference>
<organism evidence="2 3">
    <name type="scientific">Tahibacter aquaticus</name>
    <dbReference type="NCBI Taxonomy" id="520092"/>
    <lineage>
        <taxon>Bacteria</taxon>
        <taxon>Pseudomonadati</taxon>
        <taxon>Pseudomonadota</taxon>
        <taxon>Gammaproteobacteria</taxon>
        <taxon>Lysobacterales</taxon>
        <taxon>Rhodanobacteraceae</taxon>
        <taxon>Tahibacter</taxon>
    </lineage>
</organism>
<reference evidence="2 3" key="1">
    <citation type="submission" date="2019-03" db="EMBL/GenBank/DDBJ databases">
        <title>Genomic Encyclopedia of Type Strains, Phase IV (KMG-IV): sequencing the most valuable type-strain genomes for metagenomic binning, comparative biology and taxonomic classification.</title>
        <authorList>
            <person name="Goeker M."/>
        </authorList>
    </citation>
    <scope>NUCLEOTIDE SEQUENCE [LARGE SCALE GENOMIC DNA]</scope>
    <source>
        <strain evidence="2 3">DSM 21667</strain>
    </source>
</reference>
<evidence type="ECO:0000256" key="1">
    <source>
        <dbReference type="SAM" id="MobiDB-lite"/>
    </source>
</evidence>
<gene>
    <name evidence="2" type="ORF">DFR29_12438</name>
</gene>
<keyword evidence="3" id="KW-1185">Reference proteome</keyword>
<dbReference type="AlphaFoldDB" id="A0A4R6YKS4"/>
<evidence type="ECO:0000313" key="2">
    <source>
        <dbReference type="EMBL" id="TDR37741.1"/>
    </source>
</evidence>